<keyword evidence="3" id="KW-1185">Reference proteome</keyword>
<organism evidence="2 3">
    <name type="scientific">Pseudarthrobacter enclensis</name>
    <dbReference type="NCBI Taxonomy" id="993070"/>
    <lineage>
        <taxon>Bacteria</taxon>
        <taxon>Bacillati</taxon>
        <taxon>Actinomycetota</taxon>
        <taxon>Actinomycetes</taxon>
        <taxon>Micrococcales</taxon>
        <taxon>Micrococcaceae</taxon>
        <taxon>Pseudarthrobacter</taxon>
    </lineage>
</organism>
<protein>
    <recommendedName>
        <fullName evidence="4">General stress protein</fullName>
    </recommendedName>
</protein>
<evidence type="ECO:0000313" key="3">
    <source>
        <dbReference type="Proteomes" id="UP001226577"/>
    </source>
</evidence>
<evidence type="ECO:0008006" key="4">
    <source>
        <dbReference type="Google" id="ProtNLM"/>
    </source>
</evidence>
<dbReference type="Proteomes" id="UP001226577">
    <property type="component" value="Unassembled WGS sequence"/>
</dbReference>
<evidence type="ECO:0000313" key="2">
    <source>
        <dbReference type="EMBL" id="MDP9889847.1"/>
    </source>
</evidence>
<gene>
    <name evidence="2" type="ORF">J2X98_003459</name>
</gene>
<dbReference type="EMBL" id="JAUSRE010000020">
    <property type="protein sequence ID" value="MDP9889847.1"/>
    <property type="molecule type" value="Genomic_DNA"/>
</dbReference>
<accession>A0ABT9RX80</accession>
<feature type="compositionally biased region" description="Basic and acidic residues" evidence="1">
    <location>
        <begin position="18"/>
        <end position="27"/>
    </location>
</feature>
<reference evidence="2 3" key="1">
    <citation type="submission" date="2023-07" db="EMBL/GenBank/DDBJ databases">
        <title>Sorghum-associated microbial communities from plants grown in Nebraska, USA.</title>
        <authorList>
            <person name="Schachtman D."/>
        </authorList>
    </citation>
    <scope>NUCLEOTIDE SEQUENCE [LARGE SCALE GENOMIC DNA]</scope>
    <source>
        <strain evidence="2 3">CC222</strain>
    </source>
</reference>
<comment type="caution">
    <text evidence="2">The sequence shown here is derived from an EMBL/GenBank/DDBJ whole genome shotgun (WGS) entry which is preliminary data.</text>
</comment>
<dbReference type="RefSeq" id="WP_141940368.1">
    <property type="nucleotide sequence ID" value="NZ_JAUSRE010000020.1"/>
</dbReference>
<sequence>MNDNGTIENTPNAAGPEHTPEEPDLRGRYVKGNFGKAGAQRGRHAEDEEGQYIAGNYGGAGREGGLPEPLGDKTVGSGRYVKADYGEAGETTGRTAQSETGRYPKGDYGKSGTVAPTRKPGNGAGH</sequence>
<name>A0ABT9RX80_9MICC</name>
<proteinExistence type="predicted"/>
<evidence type="ECO:0000256" key="1">
    <source>
        <dbReference type="SAM" id="MobiDB-lite"/>
    </source>
</evidence>
<feature type="region of interest" description="Disordered" evidence="1">
    <location>
        <begin position="1"/>
        <end position="126"/>
    </location>
</feature>
<feature type="compositionally biased region" description="Polar residues" evidence="1">
    <location>
        <begin position="1"/>
        <end position="12"/>
    </location>
</feature>